<keyword evidence="2" id="KW-1185">Reference proteome</keyword>
<organism evidence="1 2">
    <name type="scientific">Ricinus communis</name>
    <name type="common">Castor bean</name>
    <dbReference type="NCBI Taxonomy" id="3988"/>
    <lineage>
        <taxon>Eukaryota</taxon>
        <taxon>Viridiplantae</taxon>
        <taxon>Streptophyta</taxon>
        <taxon>Embryophyta</taxon>
        <taxon>Tracheophyta</taxon>
        <taxon>Spermatophyta</taxon>
        <taxon>Magnoliopsida</taxon>
        <taxon>eudicotyledons</taxon>
        <taxon>Gunneridae</taxon>
        <taxon>Pentapetalae</taxon>
        <taxon>rosids</taxon>
        <taxon>fabids</taxon>
        <taxon>Malpighiales</taxon>
        <taxon>Euphorbiaceae</taxon>
        <taxon>Acalyphoideae</taxon>
        <taxon>Acalypheae</taxon>
        <taxon>Ricinus</taxon>
    </lineage>
</organism>
<evidence type="ECO:0000313" key="1">
    <source>
        <dbReference type="EMBL" id="EEF42597.1"/>
    </source>
</evidence>
<reference evidence="2" key="1">
    <citation type="journal article" date="2010" name="Nat. Biotechnol.">
        <title>Draft genome sequence of the oilseed species Ricinus communis.</title>
        <authorList>
            <person name="Chan A.P."/>
            <person name="Crabtree J."/>
            <person name="Zhao Q."/>
            <person name="Lorenzi H."/>
            <person name="Orvis J."/>
            <person name="Puiu D."/>
            <person name="Melake-Berhan A."/>
            <person name="Jones K.M."/>
            <person name="Redman J."/>
            <person name="Chen G."/>
            <person name="Cahoon E.B."/>
            <person name="Gedil M."/>
            <person name="Stanke M."/>
            <person name="Haas B.J."/>
            <person name="Wortman J.R."/>
            <person name="Fraser-Liggett C.M."/>
            <person name="Ravel J."/>
            <person name="Rabinowicz P.D."/>
        </authorList>
    </citation>
    <scope>NUCLEOTIDE SEQUENCE [LARGE SCALE GENOMIC DNA]</scope>
    <source>
        <strain evidence="2">cv. Hale</strain>
    </source>
</reference>
<dbReference type="EMBL" id="EQ973843">
    <property type="protein sequence ID" value="EEF42597.1"/>
    <property type="molecule type" value="Genomic_DNA"/>
</dbReference>
<proteinExistence type="predicted"/>
<dbReference type="InParanoid" id="B9S1D2"/>
<sequence>MLLHPPYKFKNWKRSGIGILDLVPWCIRGGMNRLASSTMIDCTSGGPRVRDQIGSERRYGVHRWLIGPLSNFKGNVLLSLGIDAARLGARDQDRHSILGFDIYG</sequence>
<accession>B9S1D2</accession>
<evidence type="ECO:0000313" key="2">
    <source>
        <dbReference type="Proteomes" id="UP000008311"/>
    </source>
</evidence>
<name>B9S1D2_RICCO</name>
<dbReference type="Proteomes" id="UP000008311">
    <property type="component" value="Unassembled WGS sequence"/>
</dbReference>
<protein>
    <submittedName>
        <fullName evidence="1">Uncharacterized protein</fullName>
    </submittedName>
</protein>
<dbReference type="AlphaFoldDB" id="B9S1D2"/>
<gene>
    <name evidence="1" type="ORF">RCOM_1656380</name>
</gene>